<accession>A0AAE8YFP2</accession>
<proteinExistence type="predicted"/>
<dbReference type="Proteomes" id="UP000827615">
    <property type="component" value="Segment"/>
</dbReference>
<keyword evidence="2" id="KW-1185">Reference proteome</keyword>
<dbReference type="EMBL" id="OK490494">
    <property type="protein sequence ID" value="UFI08389.1"/>
    <property type="molecule type" value="Genomic_DNA"/>
</dbReference>
<organism evidence="1 2">
    <name type="scientific">Stenotrophomonas phage vB_SmaS_P15</name>
    <dbReference type="NCBI Taxonomy" id="2894592"/>
    <lineage>
        <taxon>Viruses</taxon>
        <taxon>Duplodnaviria</taxon>
        <taxon>Heunggongvirae</taxon>
        <taxon>Uroviricota</taxon>
        <taxon>Caudoviricetes</taxon>
        <taxon>Autographivirales</taxon>
        <taxon>Autonotataviridae</taxon>
        <taxon>Gujervirinae</taxon>
        <taxon>Smasvirus</taxon>
        <taxon>Smasvirus P15</taxon>
    </lineage>
</organism>
<name>A0AAE8YFP2_9CAUD</name>
<evidence type="ECO:0000313" key="1">
    <source>
        <dbReference type="EMBL" id="UFI08389.1"/>
    </source>
</evidence>
<protein>
    <submittedName>
        <fullName evidence="1">Uncharacterized protein</fullName>
    </submittedName>
</protein>
<sequence>MSWKFRLNRMVKGVTTMDLRSDAETRLARATKYERKHKTAGKKAVFA</sequence>
<evidence type="ECO:0000313" key="2">
    <source>
        <dbReference type="Proteomes" id="UP000827615"/>
    </source>
</evidence>
<reference evidence="1" key="1">
    <citation type="submission" date="2021-10" db="EMBL/GenBank/DDBJ databases">
        <authorList>
            <person name="Yu X."/>
            <person name="Bai C."/>
            <person name="Mi Z."/>
        </authorList>
    </citation>
    <scope>NUCLEOTIDE SEQUENCE</scope>
</reference>